<evidence type="ECO:0000313" key="9">
    <source>
        <dbReference type="Proteomes" id="UP000434957"/>
    </source>
</evidence>
<dbReference type="AlphaFoldDB" id="A0A6A4C0H8"/>
<proteinExistence type="predicted"/>
<evidence type="ECO:0000256" key="1">
    <source>
        <dbReference type="ARBA" id="ARBA00004340"/>
    </source>
</evidence>
<dbReference type="GO" id="GO:0005576">
    <property type="term" value="C:extracellular region"/>
    <property type="evidence" value="ECO:0007669"/>
    <property type="project" value="UniProtKB-SubCell"/>
</dbReference>
<dbReference type="SUPFAM" id="SSF56112">
    <property type="entry name" value="Protein kinase-like (PK-like)"/>
    <property type="match status" value="1"/>
</dbReference>
<comment type="caution">
    <text evidence="7">The sequence shown here is derived from an EMBL/GenBank/DDBJ whole genome shotgun (WGS) entry which is preliminary data.</text>
</comment>
<reference evidence="7 9" key="1">
    <citation type="submission" date="2018-08" db="EMBL/GenBank/DDBJ databases">
        <title>Genomic investigation of the strawberry pathogen Phytophthora fragariae indicates pathogenicity is determined by transcriptional variation in three key races.</title>
        <authorList>
            <person name="Adams T.M."/>
            <person name="Armitage A.D."/>
            <person name="Sobczyk M.K."/>
            <person name="Bates H.J."/>
            <person name="Dunwell J.M."/>
            <person name="Nellist C.F."/>
            <person name="Harrison R.J."/>
        </authorList>
    </citation>
    <scope>NUCLEOTIDE SEQUENCE [LARGE SCALE GENOMIC DNA]</scope>
    <source>
        <strain evidence="6 8">SCRP249</strain>
        <strain evidence="7 9">SCRP333</strain>
    </source>
</reference>
<evidence type="ECO:0000259" key="5">
    <source>
        <dbReference type="PROSITE" id="PS50011"/>
    </source>
</evidence>
<dbReference type="PANTHER" id="PTHR44167:SF24">
    <property type="entry name" value="SERINE_THREONINE-PROTEIN KINASE CHK2"/>
    <property type="match status" value="1"/>
</dbReference>
<evidence type="ECO:0000313" key="8">
    <source>
        <dbReference type="Proteomes" id="UP000429607"/>
    </source>
</evidence>
<keyword evidence="9" id="KW-1185">Reference proteome</keyword>
<evidence type="ECO:0000313" key="7">
    <source>
        <dbReference type="EMBL" id="KAE9282675.1"/>
    </source>
</evidence>
<dbReference type="Pfam" id="PF00069">
    <property type="entry name" value="Pkinase"/>
    <property type="match status" value="1"/>
</dbReference>
<dbReference type="EMBL" id="QXFV01003772">
    <property type="protein sequence ID" value="KAE8974019.1"/>
    <property type="molecule type" value="Genomic_DNA"/>
</dbReference>
<protein>
    <recommendedName>
        <fullName evidence="5">Protein kinase domain-containing protein</fullName>
    </recommendedName>
</protein>
<name>A0A6A4C0H8_9STRA</name>
<feature type="region of interest" description="Disordered" evidence="4">
    <location>
        <begin position="588"/>
        <end position="624"/>
    </location>
</feature>
<comment type="subcellular location">
    <subcellularLocation>
        <location evidence="1">Host cell</location>
    </subcellularLocation>
    <subcellularLocation>
        <location evidence="2">Secreted</location>
    </subcellularLocation>
</comment>
<evidence type="ECO:0000256" key="3">
    <source>
        <dbReference type="ARBA" id="ARBA00022525"/>
    </source>
</evidence>
<dbReference type="InterPro" id="IPR045379">
    <property type="entry name" value="Crinkler_N"/>
</dbReference>
<dbReference type="GO" id="GO:0004674">
    <property type="term" value="F:protein serine/threonine kinase activity"/>
    <property type="evidence" value="ECO:0007669"/>
    <property type="project" value="TreeGrafter"/>
</dbReference>
<evidence type="ECO:0000313" key="6">
    <source>
        <dbReference type="EMBL" id="KAE8974019.1"/>
    </source>
</evidence>
<keyword evidence="3" id="KW-0964">Secreted</keyword>
<sequence>MVKLCCTIVGVAGSAFSVRVDESDEPDSVDDLKDAIKKNKPDTIKGGADKLQLFLAKKADGKWLDRAGVTAVTVDEARAEPVMVDEHGDQQGFKKMDPTLYLMNKKHFGVNFQPSDDQIHVLAVVPKEIAGQQHEPRDSSKEWLTEFFTKRVEFHSLPFVGRLGSYAAQSLPVKIRAKKKWLDKWNLSPELQERIFAVDDAAPCKEFKSLIFGKRALKPFHGGRTESSYHIVWDFVIRNVLDHIFSRARIDRDSDIGSSTRKKHPDFFFILNDVCVFRGEESSPDVSINVPTAELCSNLEWEYGSVPYVFGYAASGFNVDLLALHRDDDKIVTKTHIGSFNFEVTEDVFRTVLAILNLSLLFPAIVEACPASGKCQYVDITRSSGVIVRLSPTFVEKIFPDTSSFDRLKQIYGLMENAGVPNVDHLTDVRLQKKSMLFQPRGTRVEPSNLLELLGALRDVLQALVALHRLGWIHRDIRWSNVLRQREGGSWFLIDFADAATSPQPSSSGQHLSVEEHAPEIFVDDGVHTTAVDIWAVGYLIETCDVGWLDFAERSSFYERLMQEDPTARPSAEEALAVVEALGKAAKREQEANLEFQPSSRPSRTQSRKRKHSTLDESGSDSFS</sequence>
<evidence type="ECO:0000256" key="4">
    <source>
        <dbReference type="SAM" id="MobiDB-lite"/>
    </source>
</evidence>
<dbReference type="InterPro" id="IPR000719">
    <property type="entry name" value="Prot_kinase_dom"/>
</dbReference>
<dbReference type="Gene3D" id="1.10.510.10">
    <property type="entry name" value="Transferase(Phosphotransferase) domain 1"/>
    <property type="match status" value="1"/>
</dbReference>
<feature type="domain" description="Protein kinase" evidence="5">
    <location>
        <begin position="331"/>
        <end position="615"/>
    </location>
</feature>
<dbReference type="GO" id="GO:0044773">
    <property type="term" value="P:mitotic DNA damage checkpoint signaling"/>
    <property type="evidence" value="ECO:0007669"/>
    <property type="project" value="TreeGrafter"/>
</dbReference>
<dbReference type="GO" id="GO:0005524">
    <property type="term" value="F:ATP binding"/>
    <property type="evidence" value="ECO:0007669"/>
    <property type="project" value="InterPro"/>
</dbReference>
<dbReference type="GO" id="GO:0005634">
    <property type="term" value="C:nucleus"/>
    <property type="evidence" value="ECO:0007669"/>
    <property type="project" value="TreeGrafter"/>
</dbReference>
<dbReference type="PANTHER" id="PTHR44167">
    <property type="entry name" value="OVARIAN-SPECIFIC SERINE/THREONINE-PROTEIN KINASE LOK-RELATED"/>
    <property type="match status" value="1"/>
</dbReference>
<dbReference type="GO" id="GO:0043657">
    <property type="term" value="C:host cell"/>
    <property type="evidence" value="ECO:0007669"/>
    <property type="project" value="UniProtKB-SubCell"/>
</dbReference>
<gene>
    <name evidence="6" type="ORF">PR001_g26133</name>
    <name evidence="7" type="ORF">PR003_g27346</name>
</gene>
<dbReference type="Pfam" id="PF20147">
    <property type="entry name" value="Crinkler"/>
    <property type="match status" value="1"/>
</dbReference>
<evidence type="ECO:0000256" key="2">
    <source>
        <dbReference type="ARBA" id="ARBA00004613"/>
    </source>
</evidence>
<dbReference type="Proteomes" id="UP000434957">
    <property type="component" value="Unassembled WGS sequence"/>
</dbReference>
<dbReference type="Proteomes" id="UP000429607">
    <property type="component" value="Unassembled WGS sequence"/>
</dbReference>
<accession>A0A6A4C0H8</accession>
<dbReference type="InterPro" id="IPR011009">
    <property type="entry name" value="Kinase-like_dom_sf"/>
</dbReference>
<dbReference type="EMBL" id="QXFT01003784">
    <property type="protein sequence ID" value="KAE9282675.1"/>
    <property type="molecule type" value="Genomic_DNA"/>
</dbReference>
<organism evidence="7 9">
    <name type="scientific">Phytophthora rubi</name>
    <dbReference type="NCBI Taxonomy" id="129364"/>
    <lineage>
        <taxon>Eukaryota</taxon>
        <taxon>Sar</taxon>
        <taxon>Stramenopiles</taxon>
        <taxon>Oomycota</taxon>
        <taxon>Peronosporomycetes</taxon>
        <taxon>Peronosporales</taxon>
        <taxon>Peronosporaceae</taxon>
        <taxon>Phytophthora</taxon>
    </lineage>
</organism>
<dbReference type="PROSITE" id="PS50011">
    <property type="entry name" value="PROTEIN_KINASE_DOM"/>
    <property type="match status" value="1"/>
</dbReference>